<reference evidence="1 2" key="1">
    <citation type="journal article" date="2018" name="Sci. Rep.">
        <title>Genome Features and Biochemical Characteristics of a Robust, Fast Growing and Naturally Transformable Cyanobacterium Synechococcus elongatus PCC 11801 Isolated from India.</title>
        <authorList>
            <person name="Jaiswal D."/>
            <person name="Sengupta A."/>
            <person name="Sohoni S."/>
            <person name="Sengupta S."/>
            <person name="Phadnavis A.G."/>
            <person name="Pakrasi H.B."/>
            <person name="Wangikar P.P."/>
        </authorList>
    </citation>
    <scope>NUCLEOTIDE SEQUENCE [LARGE SCALE GENOMIC DNA]</scope>
    <source>
        <strain evidence="1 2">PCC 11801</strain>
    </source>
</reference>
<accession>A0AAN1UUE1</accession>
<dbReference type="Gene3D" id="3.40.50.300">
    <property type="entry name" value="P-loop containing nucleotide triphosphate hydrolases"/>
    <property type="match status" value="1"/>
</dbReference>
<sequence length="706" mass="79966">MSSDLFLNHLLIGPPASGKTTFAKSLQQELGAAVILSTDRIREQLYGDAAIQGPWEEIEAELQRQIQQAVADGKAIIYDATNVKRAWRMGFLQQVSPLGLPWIAWELKTDLNTCKAWNQQRQRVVPERVIEDFYRYQQHLRPTLGEGFVGLASFNPTQDTNPAAVIQAQLKKCRRSGINHENRYAKTETHRYSRLLDFDRLMHLLALLSRYPGLGQLRDQDPATLEQLLKTSPAPVFVDAVAEIAAVLRAQQGPLYGDEAAIALDLQWLEAEGFLGSDVVAQDLRLPPLTQPDPPLFFHHYSDRAPFSRLVKTIRFILHNPLTQEEVYQEQRSFGLSPRRIDILASQLEQAGILYQTEQGMLRKDIEWVLHPYSIFPEPSLRKGYYLGTGILNRSQLEQIYQLVQKQADGLDDPLATETFRTLEARLQWARFNPATLYPVRSISRGSIVSTDLLSRESLATATAGSVVETDIRNAQKIRIGRIAGAAQFKQHDDLRQNEEEIWPLQIVFHNIAWYLAYEVASGPRQGLFCYERLDRLYRIQPVGKPRSQTEQKAALEAITTLQQHGYGLFLGDAVKPQQTFLLQTPAARLRSMDTLELRFTESLFAFISEGTQRFPLAQMKMSRPPGRKLAAASPELQKLYSLPKAPDPTHPYQLKVKLPAWSLQEITLKTWLLGLRDGVKVMAPHSLRDALRQDHLAAAALYGDD</sequence>
<protein>
    <submittedName>
        <fullName evidence="1">AAA family ATPase</fullName>
    </submittedName>
</protein>
<gene>
    <name evidence="1" type="ORF">DOP62_06925</name>
</gene>
<organism evidence="1 2">
    <name type="scientific">Synechococcus elongatus PCC 11801</name>
    <dbReference type="NCBI Taxonomy" id="2219813"/>
    <lineage>
        <taxon>Bacteria</taxon>
        <taxon>Bacillati</taxon>
        <taxon>Cyanobacteriota</taxon>
        <taxon>Cyanophyceae</taxon>
        <taxon>Synechococcales</taxon>
        <taxon>Synechococcaceae</taxon>
        <taxon>Synechococcus</taxon>
    </lineage>
</organism>
<dbReference type="Pfam" id="PF13671">
    <property type="entry name" value="AAA_33"/>
    <property type="match status" value="1"/>
</dbReference>
<dbReference type="AlphaFoldDB" id="A0AAN1UUE1"/>
<dbReference type="SUPFAM" id="SSF52540">
    <property type="entry name" value="P-loop containing nucleoside triphosphate hydrolases"/>
    <property type="match status" value="1"/>
</dbReference>
<name>A0AAN1UUE1_SYNEL</name>
<dbReference type="EMBL" id="CP030139">
    <property type="protein sequence ID" value="AZB72486.1"/>
    <property type="molecule type" value="Genomic_DNA"/>
</dbReference>
<evidence type="ECO:0000313" key="2">
    <source>
        <dbReference type="Proteomes" id="UP000267249"/>
    </source>
</evidence>
<dbReference type="InterPro" id="IPR027417">
    <property type="entry name" value="P-loop_NTPase"/>
</dbReference>
<proteinExistence type="predicted"/>
<evidence type="ECO:0000313" key="1">
    <source>
        <dbReference type="EMBL" id="AZB72486.1"/>
    </source>
</evidence>
<dbReference type="RefSeq" id="WP_208672552.1">
    <property type="nucleotide sequence ID" value="NZ_CP030139.2"/>
</dbReference>
<dbReference type="Proteomes" id="UP000267249">
    <property type="component" value="Chromosome"/>
</dbReference>